<protein>
    <submittedName>
        <fullName evidence="2">Fumarylacetoacetate hydrolase</fullName>
    </submittedName>
</protein>
<dbReference type="AlphaFoldDB" id="A0A5B8RZS1"/>
<feature type="domain" description="Fumarylacetoacetase-like C-terminal" evidence="1">
    <location>
        <begin position="13"/>
        <end position="205"/>
    </location>
</feature>
<keyword evidence="3" id="KW-1185">Reference proteome</keyword>
<dbReference type="GO" id="GO:0016787">
    <property type="term" value="F:hydrolase activity"/>
    <property type="evidence" value="ECO:0007669"/>
    <property type="project" value="UniProtKB-KW"/>
</dbReference>
<evidence type="ECO:0000313" key="3">
    <source>
        <dbReference type="Proteomes" id="UP000321199"/>
    </source>
</evidence>
<reference evidence="2 3" key="1">
    <citation type="submission" date="2019-07" db="EMBL/GenBank/DDBJ databases">
        <title>Complete genome sequence of Comamonas sp. NLF 7-7 isolated from livestock.</title>
        <authorList>
            <person name="Kim D.H."/>
            <person name="Kim J.G."/>
        </authorList>
    </citation>
    <scope>NUCLEOTIDE SEQUENCE [LARGE SCALE GENOMIC DNA]</scope>
    <source>
        <strain evidence="2 3">NLF 7-7</strain>
    </source>
</reference>
<dbReference type="KEGG" id="cof:FOZ74_10680"/>
<dbReference type="RefSeq" id="WP_146913049.1">
    <property type="nucleotide sequence ID" value="NZ_CP042344.1"/>
</dbReference>
<dbReference type="Gene3D" id="3.90.850.10">
    <property type="entry name" value="Fumarylacetoacetase-like, C-terminal domain"/>
    <property type="match status" value="1"/>
</dbReference>
<dbReference type="InterPro" id="IPR036663">
    <property type="entry name" value="Fumarylacetoacetase_C_sf"/>
</dbReference>
<accession>A0A5B8RZS1</accession>
<evidence type="ECO:0000313" key="2">
    <source>
        <dbReference type="EMBL" id="QEA13457.1"/>
    </source>
</evidence>
<organism evidence="2 3">
    <name type="scientific">Comamonas flocculans</name>
    <dbReference type="NCBI Taxonomy" id="2597701"/>
    <lineage>
        <taxon>Bacteria</taxon>
        <taxon>Pseudomonadati</taxon>
        <taxon>Pseudomonadota</taxon>
        <taxon>Betaproteobacteria</taxon>
        <taxon>Burkholderiales</taxon>
        <taxon>Comamonadaceae</taxon>
        <taxon>Comamonas</taxon>
    </lineage>
</organism>
<proteinExistence type="predicted"/>
<sequence length="211" mass="22399">MKAKLAWQPQGTVYGALLNLRREFELWAPQMHEAPYEAPPAAPVLYVKTANTFAPDGAAVPVPGPVRVGATLGLIAGAAGEPTHAVLLDDLCLPHESYFRPPIRYRNRDGFLVCAPRSTPLAQLALDTLQIAVHINGALVQSVDLATLVRPALGLWAEVSAFMTLQLGDVLMLGTDCLPDGRPLLAAAGERIELSAPGLAPLAHALVEEHA</sequence>
<dbReference type="SUPFAM" id="SSF56529">
    <property type="entry name" value="FAH"/>
    <property type="match status" value="1"/>
</dbReference>
<dbReference type="OrthoDB" id="9805307at2"/>
<dbReference type="InterPro" id="IPR011234">
    <property type="entry name" value="Fumarylacetoacetase-like_C"/>
</dbReference>
<gene>
    <name evidence="2" type="ORF">FOZ74_10680</name>
</gene>
<dbReference type="Proteomes" id="UP000321199">
    <property type="component" value="Chromosome"/>
</dbReference>
<evidence type="ECO:0000259" key="1">
    <source>
        <dbReference type="Pfam" id="PF01557"/>
    </source>
</evidence>
<dbReference type="EMBL" id="CP042344">
    <property type="protein sequence ID" value="QEA13457.1"/>
    <property type="molecule type" value="Genomic_DNA"/>
</dbReference>
<keyword evidence="2" id="KW-0378">Hydrolase</keyword>
<name>A0A5B8RZS1_9BURK</name>
<dbReference type="Pfam" id="PF01557">
    <property type="entry name" value="FAA_hydrolase"/>
    <property type="match status" value="1"/>
</dbReference>